<name>A0A5N1K1Z4_9HYPH</name>
<dbReference type="AlphaFoldDB" id="A0A5N1K1Z4"/>
<reference evidence="1 2" key="1">
    <citation type="submission" date="2019-09" db="EMBL/GenBank/DDBJ databases">
        <title>Biological control of the noxious weed angled onion (Allium triquetrum) thwarted by endophytic bacteria in Victoria, Australia.</title>
        <authorList>
            <person name="Tehranchian P."/>
            <person name="Adair R.J."/>
            <person name="Van T.H."/>
            <person name="Morrison P.D."/>
            <person name="Williams H."/>
            <person name="Lawrie A.C."/>
        </authorList>
    </citation>
    <scope>NUCLEOTIDE SEQUENCE [LARGE SCALE GENOMIC DNA]</scope>
    <source>
        <strain evidence="1 2">RPTAtOch1</strain>
    </source>
</reference>
<sequence>MRLDHLRYSGLSKKAKKEHFSRLIQADPVLWDALHRVRSLNLSDWWLVSGALYNSVWNALTGRAHGYGIKDIDVAYFDDRDISWEAEDKVIQAGASVFAGFPLPVEIRNQARVHLWFEKRFNKPYMPLRCASESIERYAAIAHCVGVRLEIDGRLTIHAPFGFNDIFSFRIRPNRAIDNRETYDIKARRALEHWPELIVQCWGEQG</sequence>
<dbReference type="OrthoDB" id="9805247at2"/>
<comment type="caution">
    <text evidence="1">The sequence shown here is derived from an EMBL/GenBank/DDBJ whole genome shotgun (WGS) entry which is preliminary data.</text>
</comment>
<gene>
    <name evidence="1" type="ORF">F3W84_07845</name>
</gene>
<dbReference type="EMBL" id="VYXQ01000005">
    <property type="protein sequence ID" value="KAA9369368.1"/>
    <property type="molecule type" value="Genomic_DNA"/>
</dbReference>
<keyword evidence="2" id="KW-1185">Reference proteome</keyword>
<organism evidence="1 2">
    <name type="scientific">Ochrobactrum quorumnocens</name>
    <dbReference type="NCBI Taxonomy" id="271865"/>
    <lineage>
        <taxon>Bacteria</taxon>
        <taxon>Pseudomonadati</taxon>
        <taxon>Pseudomonadota</taxon>
        <taxon>Alphaproteobacteria</taxon>
        <taxon>Hyphomicrobiales</taxon>
        <taxon>Brucellaceae</taxon>
        <taxon>Brucella/Ochrobactrum group</taxon>
        <taxon>Ochrobactrum</taxon>
    </lineage>
</organism>
<dbReference type="InterPro" id="IPR009267">
    <property type="entry name" value="NTP_transf_6"/>
</dbReference>
<dbReference type="PANTHER" id="PTHR39166">
    <property type="entry name" value="BLL1166 PROTEIN"/>
    <property type="match status" value="1"/>
</dbReference>
<dbReference type="PANTHER" id="PTHR39166:SF1">
    <property type="entry name" value="BLL1166 PROTEIN"/>
    <property type="match status" value="1"/>
</dbReference>
<dbReference type="Pfam" id="PF06042">
    <property type="entry name" value="NTP_transf_6"/>
    <property type="match status" value="1"/>
</dbReference>
<evidence type="ECO:0000313" key="2">
    <source>
        <dbReference type="Proteomes" id="UP000327108"/>
    </source>
</evidence>
<evidence type="ECO:0000313" key="1">
    <source>
        <dbReference type="EMBL" id="KAA9369368.1"/>
    </source>
</evidence>
<keyword evidence="1" id="KW-0808">Transferase</keyword>
<accession>A0A5N1K1Z4</accession>
<dbReference type="GO" id="GO:0016740">
    <property type="term" value="F:transferase activity"/>
    <property type="evidence" value="ECO:0007669"/>
    <property type="project" value="UniProtKB-KW"/>
</dbReference>
<protein>
    <submittedName>
        <fullName evidence="1">Nucleotidyltransferase family protein</fullName>
    </submittedName>
</protein>
<dbReference type="Proteomes" id="UP000327108">
    <property type="component" value="Unassembled WGS sequence"/>
</dbReference>
<proteinExistence type="predicted"/>